<dbReference type="GO" id="GO:0016504">
    <property type="term" value="F:peptidase activator activity"/>
    <property type="evidence" value="ECO:0007669"/>
    <property type="project" value="InterPro"/>
</dbReference>
<dbReference type="EMBL" id="JAVRBK010000002">
    <property type="protein sequence ID" value="KAK5647619.1"/>
    <property type="molecule type" value="Genomic_DNA"/>
</dbReference>
<accession>A0AAN7VJ13</accession>
<dbReference type="GO" id="GO:0070628">
    <property type="term" value="F:proteasome binding"/>
    <property type="evidence" value="ECO:0007669"/>
    <property type="project" value="InterPro"/>
</dbReference>
<reference evidence="3 4" key="1">
    <citation type="journal article" date="2024" name="Insects">
        <title>An Improved Chromosome-Level Genome Assembly of the Firefly Pyrocoelia pectoralis.</title>
        <authorList>
            <person name="Fu X."/>
            <person name="Meyer-Rochow V.B."/>
            <person name="Ballantyne L."/>
            <person name="Zhu X."/>
        </authorList>
    </citation>
    <scope>NUCLEOTIDE SEQUENCE [LARGE SCALE GENOMIC DNA]</scope>
    <source>
        <strain evidence="3">XCY_ONT2</strain>
    </source>
</reference>
<comment type="caution">
    <text evidence="3">The sequence shown here is derived from an EMBL/GenBank/DDBJ whole genome shotgun (WGS) entry which is preliminary data.</text>
</comment>
<protein>
    <recommendedName>
        <fullName evidence="5">Proteasome activator complex subunit 4</fullName>
    </recommendedName>
</protein>
<dbReference type="InterPro" id="IPR032430">
    <property type="entry name" value="Blm10_mid"/>
</dbReference>
<dbReference type="GO" id="GO:0010499">
    <property type="term" value="P:proteasomal ubiquitin-independent protein catabolic process"/>
    <property type="evidence" value="ECO:0007669"/>
    <property type="project" value="TreeGrafter"/>
</dbReference>
<dbReference type="InterPro" id="IPR055455">
    <property type="entry name" value="HEAT_PSME4"/>
</dbReference>
<evidence type="ECO:0000313" key="3">
    <source>
        <dbReference type="EMBL" id="KAK5647619.1"/>
    </source>
</evidence>
<evidence type="ECO:0000313" key="4">
    <source>
        <dbReference type="Proteomes" id="UP001329430"/>
    </source>
</evidence>
<dbReference type="Pfam" id="PF23096">
    <property type="entry name" value="HEAT_PSME4"/>
    <property type="match status" value="1"/>
</dbReference>
<dbReference type="Pfam" id="PF16507">
    <property type="entry name" value="HEAT_PSME4_mid"/>
    <property type="match status" value="1"/>
</dbReference>
<dbReference type="Proteomes" id="UP001329430">
    <property type="component" value="Chromosome 2"/>
</dbReference>
<dbReference type="InterPro" id="IPR035309">
    <property type="entry name" value="PSME4"/>
</dbReference>
<sequence>MDEEDQEERFKVLQFKPQKENVYNKLLPYADELDEESNKLFKDIKTNLVKSVLAREIRPGCMVWTSRLNKYTRIYGFKFSKEDHIALVKLYYELVTIPGLEPTRINKLACTLTFLLKKKLLSPEDLQLEWRPLYDLCVRLTEKSHSEIGMYKYSSSLEMVVESLIRICRLYFPVEVTQEILDEFRPHLYPYDGTQTASAINYLEFFLPIVTPLEKKHLGYELWLEELLKLWEVCHNANLWENQLTCLLARLASYNHGRINWEPYIPIMFIRFKRTFQLPVSYRRRQSTRPFKIETTSMANWIVCCLGGKSDVAFFHLEKFMQSLESYYHPANFGKWTPKIRELLKKLALYFVQRVHCERFKKPTWEFQISDEFKLTDADIERFVNIMKPCLEQAMFSGHSSQEVAFAMQYLAALRPDIIVPIVLEKLYISMDSLTEPHKLLSSMICTMSVARFMAHGAKNNYPEGPTHIFPLLTSLLPGIDPNDIRKCLMTFNLISHFSNLAPLVNSSEANRYYTDLTEEEHVICEASAGLEDFVLQLFDKICAWVESNSLDFIRLEQSDNDNKSRLESVTETALFSVITALLYQCSPEIFTAALRKVHSFATNRILELKVSGKLVAILCACFAKTNSKETLKLFIPDLCDTIERLLGDDDDIIKEEHLNDELLYNLLLLSEILDGHSELVNYMERITKILDHTLHMTCTHGSRLSAHILNLVMTSLSFTQPIEYRSCNKPFNQHIKDFLTIREWGQPGNIQNLNVSWYIPGKTEVDCIQHLLNKYLVPELEVLNKYASDEIILERKELRSRLRIVSAILACQSVLPLWNEPAIQLVDSVLDPWAFELTIGVPYSVTMPDGGNVRKVIADTIHKVQKKILELDEGDTKSIYNIVYIYDILVFNKFRGRDFESHWKNFHMVKKVLEDRLHQNKSHLRYTLIDRIMLQHEFRNESRTCTFTETHKQIIEDLFELSVSHYSEVRITAQKKLFATLSTFLYSYQVIIPHIKNILQLDPSIHHEKFKGCLYVLLGTKSAAIVTRHDWNLIKEVWPLIIKSKTSEKPSIVNLMTALTDVINQFPTISIKVEMPERCLTAAYALVDNFPKVSLEGFEGVIDKGPQLLEAECEHKMILYNQTIDSLLNACINDNLHWRYYYMSIAFIKSLVHPDVKYKPNLINFFMKALINDSLEVRKIAGKVFLYILIQNKPKYKKITIDPYSFNTEAKSSKPIPGIRSDNEWLLYNSKTVPKCAEEWDKPRYLHRRDFGYYAWPKTLETFAPSFEQPTFAKRQESLSEEEKEILSFFNHDNVNVLIKFLSMEEKKGKDIFNGFRYLVFKNLFKIFEDHLLELFMPHLEKLSKDSQEQSQRCAAEITAGLIRGAKHWSFDKVENLWKALLPILRTNFTNLSVETLGDWSACFAMALDSRDPNRYHWILEFLIDNPLDEQTSFGSCCRIYILQHALNQQTWRKAELIKRLLEYLKGHLSHPFQNVRDNISACLTVIFSENIGFANGRSISLPKVEDFFRCFMPKLSQLYDMTIDIMKRQESEEQIEAVANQTQLINLNNNEERDEMIRLFKTVAKYVTGSVTRRNYAAVPSHYELLPLACVLQSNDNDEELTTICSNFLAIMGHSLILESYIPAALSAIEKVSLCPFWSARGAIAEFIPVLVFHNFSTIIANNSWVSSNSNNRITTLRRRTARS</sequence>
<dbReference type="PANTHER" id="PTHR32170">
    <property type="entry name" value="PROTEASOME ACTIVATOR COMPLEX SUBUNIT 4"/>
    <property type="match status" value="1"/>
</dbReference>
<dbReference type="InterPro" id="IPR016024">
    <property type="entry name" value="ARM-type_fold"/>
</dbReference>
<dbReference type="GO" id="GO:0005829">
    <property type="term" value="C:cytosol"/>
    <property type="evidence" value="ECO:0007669"/>
    <property type="project" value="TreeGrafter"/>
</dbReference>
<dbReference type="SUPFAM" id="SSF48371">
    <property type="entry name" value="ARM repeat"/>
    <property type="match status" value="2"/>
</dbReference>
<proteinExistence type="predicted"/>
<feature type="domain" description="Proteasome activator complex subunit 4-like HEAT repeat-like" evidence="2">
    <location>
        <begin position="1163"/>
        <end position="1445"/>
    </location>
</feature>
<evidence type="ECO:0000259" key="2">
    <source>
        <dbReference type="Pfam" id="PF23096"/>
    </source>
</evidence>
<dbReference type="GO" id="GO:0005634">
    <property type="term" value="C:nucleus"/>
    <property type="evidence" value="ECO:0007669"/>
    <property type="project" value="TreeGrafter"/>
</dbReference>
<keyword evidence="4" id="KW-1185">Reference proteome</keyword>
<evidence type="ECO:0008006" key="5">
    <source>
        <dbReference type="Google" id="ProtNLM"/>
    </source>
</evidence>
<feature type="domain" description="Proteasome activator Blm10 middle HEAT repeats region" evidence="1">
    <location>
        <begin position="317"/>
        <end position="808"/>
    </location>
</feature>
<dbReference type="PANTHER" id="PTHR32170:SF3">
    <property type="entry name" value="PROTEASOME ACTIVATOR COMPLEX SUBUNIT 4"/>
    <property type="match status" value="1"/>
</dbReference>
<gene>
    <name evidence="3" type="ORF">RI129_002511</name>
</gene>
<name>A0AAN7VJ13_9COLE</name>
<organism evidence="3 4">
    <name type="scientific">Pyrocoelia pectoralis</name>
    <dbReference type="NCBI Taxonomy" id="417401"/>
    <lineage>
        <taxon>Eukaryota</taxon>
        <taxon>Metazoa</taxon>
        <taxon>Ecdysozoa</taxon>
        <taxon>Arthropoda</taxon>
        <taxon>Hexapoda</taxon>
        <taxon>Insecta</taxon>
        <taxon>Pterygota</taxon>
        <taxon>Neoptera</taxon>
        <taxon>Endopterygota</taxon>
        <taxon>Coleoptera</taxon>
        <taxon>Polyphaga</taxon>
        <taxon>Elateriformia</taxon>
        <taxon>Elateroidea</taxon>
        <taxon>Lampyridae</taxon>
        <taxon>Lampyrinae</taxon>
        <taxon>Pyrocoelia</taxon>
    </lineage>
</organism>
<evidence type="ECO:0000259" key="1">
    <source>
        <dbReference type="Pfam" id="PF16507"/>
    </source>
</evidence>